<gene>
    <name evidence="3" type="ORF">POPTR_001G119766</name>
</gene>
<dbReference type="AlphaFoldDB" id="A0A3N7EEM4"/>
<dbReference type="Pfam" id="PF01650">
    <property type="entry name" value="Peptidase_C13"/>
    <property type="match status" value="1"/>
</dbReference>
<sequence length="250" mass="27567">METHKAYFLSAILVLAMLSFLHVQSVQAARLSPVEPRILMPTGKDEPEVDDDGEEIGSRWAVLVAGSSGYGNYRHQADVCHAYQLLRKGGIKEENMVVFMYDDIAMHHLNPRPGVIINHPQGDDVYAGVPKDYTGEQVNTENLYAVLLGNKSAVKGGSGKVVDSKPNDRIFLYYSDHGGPGVLGMPNMPFLYAMDFIEVLKKKHASGSYKEMVMYIEACESGSIFEGIMPKDLNIYVTTASNAEEISWGT</sequence>
<reference evidence="3 4" key="1">
    <citation type="journal article" date="2006" name="Science">
        <title>The genome of black cottonwood, Populus trichocarpa (Torr. &amp; Gray).</title>
        <authorList>
            <person name="Tuskan G.A."/>
            <person name="Difazio S."/>
            <person name="Jansson S."/>
            <person name="Bohlmann J."/>
            <person name="Grigoriev I."/>
            <person name="Hellsten U."/>
            <person name="Putnam N."/>
            <person name="Ralph S."/>
            <person name="Rombauts S."/>
            <person name="Salamov A."/>
            <person name="Schein J."/>
            <person name="Sterck L."/>
            <person name="Aerts A."/>
            <person name="Bhalerao R.R."/>
            <person name="Bhalerao R.P."/>
            <person name="Blaudez D."/>
            <person name="Boerjan W."/>
            <person name="Brun A."/>
            <person name="Brunner A."/>
            <person name="Busov V."/>
            <person name="Campbell M."/>
            <person name="Carlson J."/>
            <person name="Chalot M."/>
            <person name="Chapman J."/>
            <person name="Chen G.L."/>
            <person name="Cooper D."/>
            <person name="Coutinho P.M."/>
            <person name="Couturier J."/>
            <person name="Covert S."/>
            <person name="Cronk Q."/>
            <person name="Cunningham R."/>
            <person name="Davis J."/>
            <person name="Degroeve S."/>
            <person name="Dejardin A."/>
            <person name="Depamphilis C."/>
            <person name="Detter J."/>
            <person name="Dirks B."/>
            <person name="Dubchak I."/>
            <person name="Duplessis S."/>
            <person name="Ehlting J."/>
            <person name="Ellis B."/>
            <person name="Gendler K."/>
            <person name="Goodstein D."/>
            <person name="Gribskov M."/>
            <person name="Grimwood J."/>
            <person name="Groover A."/>
            <person name="Gunter L."/>
            <person name="Hamberger B."/>
            <person name="Heinze B."/>
            <person name="Helariutta Y."/>
            <person name="Henrissat B."/>
            <person name="Holligan D."/>
            <person name="Holt R."/>
            <person name="Huang W."/>
            <person name="Islam-Faridi N."/>
            <person name="Jones S."/>
            <person name="Jones-Rhoades M."/>
            <person name="Jorgensen R."/>
            <person name="Joshi C."/>
            <person name="Kangasjarvi J."/>
            <person name="Karlsson J."/>
            <person name="Kelleher C."/>
            <person name="Kirkpatrick R."/>
            <person name="Kirst M."/>
            <person name="Kohler A."/>
            <person name="Kalluri U."/>
            <person name="Larimer F."/>
            <person name="Leebens-Mack J."/>
            <person name="Leple J.C."/>
            <person name="Locascio P."/>
            <person name="Lou Y."/>
            <person name="Lucas S."/>
            <person name="Martin F."/>
            <person name="Montanini B."/>
            <person name="Napoli C."/>
            <person name="Nelson D.R."/>
            <person name="Nelson C."/>
            <person name="Nieminen K."/>
            <person name="Nilsson O."/>
            <person name="Pereda V."/>
            <person name="Peter G."/>
            <person name="Philippe R."/>
            <person name="Pilate G."/>
            <person name="Poliakov A."/>
            <person name="Razumovskaya J."/>
            <person name="Richardson P."/>
            <person name="Rinaldi C."/>
            <person name="Ritland K."/>
            <person name="Rouze P."/>
            <person name="Ryaboy D."/>
            <person name="Schmutz J."/>
            <person name="Schrader J."/>
            <person name="Segerman B."/>
            <person name="Shin H."/>
            <person name="Siddiqui A."/>
            <person name="Sterky F."/>
            <person name="Terry A."/>
            <person name="Tsai C.J."/>
            <person name="Uberbacher E."/>
            <person name="Unneberg P."/>
            <person name="Vahala J."/>
            <person name="Wall K."/>
            <person name="Wessler S."/>
            <person name="Yang G."/>
            <person name="Yin T."/>
            <person name="Douglas C."/>
            <person name="Marra M."/>
            <person name="Sandberg G."/>
            <person name="Van de Peer Y."/>
            <person name="Rokhsar D."/>
        </authorList>
    </citation>
    <scope>NUCLEOTIDE SEQUENCE [LARGE SCALE GENOMIC DNA]</scope>
    <source>
        <strain evidence="4">cv. Nisqually</strain>
    </source>
</reference>
<dbReference type="Gene3D" id="3.40.50.1460">
    <property type="match status" value="1"/>
</dbReference>
<feature type="chain" id="PRO_5018307842" evidence="2">
    <location>
        <begin position="29"/>
        <end position="250"/>
    </location>
</feature>
<dbReference type="GO" id="GO:0051603">
    <property type="term" value="P:proteolysis involved in protein catabolic process"/>
    <property type="evidence" value="ECO:0000318"/>
    <property type="project" value="GO_Central"/>
</dbReference>
<keyword evidence="4" id="KW-1185">Reference proteome</keyword>
<evidence type="ECO:0000313" key="4">
    <source>
        <dbReference type="Proteomes" id="UP000006729"/>
    </source>
</evidence>
<dbReference type="PANTHER" id="PTHR12000:SF42">
    <property type="entry name" value="LEGUMAIN"/>
    <property type="match status" value="1"/>
</dbReference>
<organism evidence="3 4">
    <name type="scientific">Populus trichocarpa</name>
    <name type="common">Western balsam poplar</name>
    <name type="synonym">Populus balsamifera subsp. trichocarpa</name>
    <dbReference type="NCBI Taxonomy" id="3694"/>
    <lineage>
        <taxon>Eukaryota</taxon>
        <taxon>Viridiplantae</taxon>
        <taxon>Streptophyta</taxon>
        <taxon>Embryophyta</taxon>
        <taxon>Tracheophyta</taxon>
        <taxon>Spermatophyta</taxon>
        <taxon>Magnoliopsida</taxon>
        <taxon>eudicotyledons</taxon>
        <taxon>Gunneridae</taxon>
        <taxon>Pentapetalae</taxon>
        <taxon>rosids</taxon>
        <taxon>fabids</taxon>
        <taxon>Malpighiales</taxon>
        <taxon>Salicaceae</taxon>
        <taxon>Saliceae</taxon>
        <taxon>Populus</taxon>
    </lineage>
</organism>
<comment type="similarity">
    <text evidence="1">Belongs to the peptidase C13 family.</text>
</comment>
<name>A0A3N7EEM4_POPTR</name>
<feature type="signal peptide" evidence="2">
    <location>
        <begin position="1"/>
        <end position="28"/>
    </location>
</feature>
<dbReference type="Proteomes" id="UP000006729">
    <property type="component" value="Chromosome 1"/>
</dbReference>
<protein>
    <submittedName>
        <fullName evidence="3">Uncharacterized protein</fullName>
    </submittedName>
</protein>
<dbReference type="InterPro" id="IPR001096">
    <property type="entry name" value="Peptidase_C13"/>
</dbReference>
<dbReference type="PRINTS" id="PR00776">
    <property type="entry name" value="HEMOGLOBNASE"/>
</dbReference>
<proteinExistence type="inferred from homology"/>
<dbReference type="GO" id="GO:0005773">
    <property type="term" value="C:vacuole"/>
    <property type="evidence" value="ECO:0007669"/>
    <property type="project" value="GOC"/>
</dbReference>
<dbReference type="GO" id="GO:0006624">
    <property type="term" value="P:vacuolar protein processing"/>
    <property type="evidence" value="ECO:0000318"/>
    <property type="project" value="GO_Central"/>
</dbReference>
<evidence type="ECO:0000256" key="1">
    <source>
        <dbReference type="ARBA" id="ARBA00009941"/>
    </source>
</evidence>
<accession>A0A3N7EEM4</accession>
<dbReference type="PANTHER" id="PTHR12000">
    <property type="entry name" value="HEMOGLOBINASE FAMILY MEMBER"/>
    <property type="match status" value="1"/>
</dbReference>
<dbReference type="GO" id="GO:0004197">
    <property type="term" value="F:cysteine-type endopeptidase activity"/>
    <property type="evidence" value="ECO:0000318"/>
    <property type="project" value="GO_Central"/>
</dbReference>
<keyword evidence="2" id="KW-0732">Signal</keyword>
<evidence type="ECO:0000256" key="2">
    <source>
        <dbReference type="SAM" id="SignalP"/>
    </source>
</evidence>
<evidence type="ECO:0000313" key="3">
    <source>
        <dbReference type="EMBL" id="RQO84772.1"/>
    </source>
</evidence>
<dbReference type="STRING" id="3694.A0A3N7EEM4"/>
<dbReference type="EMBL" id="CM009290">
    <property type="protein sequence ID" value="RQO84772.1"/>
    <property type="molecule type" value="Genomic_DNA"/>
</dbReference>
<dbReference type="InParanoid" id="A0A3N7EEM4"/>